<protein>
    <submittedName>
        <fullName evidence="1">Uncharacterized protein</fullName>
    </submittedName>
</protein>
<evidence type="ECO:0000313" key="2">
    <source>
        <dbReference type="Proteomes" id="UP001163321"/>
    </source>
</evidence>
<accession>A0ACC0WDM5</accession>
<name>A0ACC0WDM5_9STRA</name>
<reference evidence="1 2" key="1">
    <citation type="journal article" date="2022" name="bioRxiv">
        <title>The genome of the oomycete Peronosclerospora sorghi, a cosmopolitan pathogen of maize and sorghum, is inflated with dispersed pseudogenes.</title>
        <authorList>
            <person name="Fletcher K."/>
            <person name="Martin F."/>
            <person name="Isakeit T."/>
            <person name="Cavanaugh K."/>
            <person name="Magill C."/>
            <person name="Michelmore R."/>
        </authorList>
    </citation>
    <scope>NUCLEOTIDE SEQUENCE [LARGE SCALE GENOMIC DNA]</scope>
    <source>
        <strain evidence="1">P6</strain>
    </source>
</reference>
<proteinExistence type="predicted"/>
<evidence type="ECO:0000313" key="1">
    <source>
        <dbReference type="EMBL" id="KAI9916667.1"/>
    </source>
</evidence>
<organism evidence="1 2">
    <name type="scientific">Peronosclerospora sorghi</name>
    <dbReference type="NCBI Taxonomy" id="230839"/>
    <lineage>
        <taxon>Eukaryota</taxon>
        <taxon>Sar</taxon>
        <taxon>Stramenopiles</taxon>
        <taxon>Oomycota</taxon>
        <taxon>Peronosporomycetes</taxon>
        <taxon>Peronosporales</taxon>
        <taxon>Peronosporaceae</taxon>
        <taxon>Peronosclerospora</taxon>
    </lineage>
</organism>
<keyword evidence="2" id="KW-1185">Reference proteome</keyword>
<gene>
    <name evidence="1" type="ORF">PsorP6_016948</name>
</gene>
<comment type="caution">
    <text evidence="1">The sequence shown here is derived from an EMBL/GenBank/DDBJ whole genome shotgun (WGS) entry which is preliminary data.</text>
</comment>
<dbReference type="EMBL" id="CM047581">
    <property type="protein sequence ID" value="KAI9916667.1"/>
    <property type="molecule type" value="Genomic_DNA"/>
</dbReference>
<dbReference type="Proteomes" id="UP001163321">
    <property type="component" value="Chromosome 2"/>
</dbReference>
<sequence length="179" mass="20564">MIWNHATQSLVKTLEISTLPVRNAKFVARKQWVAASSDDMQVRVFNYNTMDKITSFEAHTDYIRHIELHPTLTCFLKCADDMTIKLWDWDKNLRASKYLRDMGTTTVRVWGFGSSHAHFTLEGHERGVNCVAYYPGGDKPYLLSGSEDRTVKVWDYQTKAIVHTLDGHGNNLTSVLYHP</sequence>